<keyword evidence="5 12" id="KW-0547">Nucleotide-binding</keyword>
<dbReference type="GO" id="GO:0006886">
    <property type="term" value="P:intracellular protein transport"/>
    <property type="evidence" value="ECO:0007669"/>
    <property type="project" value="InterPro"/>
</dbReference>
<dbReference type="Gene3D" id="3.40.50.300">
    <property type="entry name" value="P-loop containing nucleotide triphosphate hydrolases"/>
    <property type="match status" value="1"/>
</dbReference>
<evidence type="ECO:0000256" key="5">
    <source>
        <dbReference type="ARBA" id="ARBA00022741"/>
    </source>
</evidence>
<evidence type="ECO:0000256" key="10">
    <source>
        <dbReference type="ARBA" id="ARBA00023134"/>
    </source>
</evidence>
<evidence type="ECO:0000256" key="11">
    <source>
        <dbReference type="PIRSR" id="PIRSR606687-1"/>
    </source>
</evidence>
<protein>
    <submittedName>
        <fullName evidence="14">Gtp-binding protein sar1b</fullName>
    </submittedName>
</protein>
<sequence length="302" mass="34426">MDFLNWVQASLDQFFVFLIRQLGLFYPYKPTVANVLFLGKDENCKKAVISSLSDDEKKKKKYQRRMDFLNWVQASPNQFFVFLIHQLGVFYPYKPKVANVLFLGKDENCKKAVISSLSDDEIQNTLGKSNITPSVVPSKYLTSWVSTFGKMKFNFFDLGEHWIAHRVWRDYGAKMDAIAYIVNADIMDTEQFLGPREELKALLSDEAFANVPFVIFVVTANGAFSLPKERLYSFLGLLDVTTGTRKVEPADENGRPLEVFVAEAKEFLDGVKWLLSTLSSSKVITLDDPTLNSFPNLIYQDS</sequence>
<dbReference type="GO" id="GO:0005794">
    <property type="term" value="C:Golgi apparatus"/>
    <property type="evidence" value="ECO:0007669"/>
    <property type="project" value="UniProtKB-SubCell"/>
</dbReference>
<keyword evidence="11" id="KW-0460">Magnesium</keyword>
<evidence type="ECO:0000256" key="6">
    <source>
        <dbReference type="ARBA" id="ARBA00022824"/>
    </source>
</evidence>
<evidence type="ECO:0000256" key="1">
    <source>
        <dbReference type="ARBA" id="ARBA00004240"/>
    </source>
</evidence>
<feature type="binding site" evidence="11">
    <location>
        <position position="106"/>
    </location>
    <ligand>
        <name>Mg(2+)</name>
        <dbReference type="ChEBI" id="CHEBI:18420"/>
    </ligand>
</feature>
<evidence type="ECO:0000313" key="14">
    <source>
        <dbReference type="EMBL" id="KAK7847348.1"/>
    </source>
</evidence>
<dbReference type="GO" id="GO:0016192">
    <property type="term" value="P:vesicle-mediated transport"/>
    <property type="evidence" value="ECO:0007669"/>
    <property type="project" value="UniProtKB-KW"/>
</dbReference>
<comment type="similarity">
    <text evidence="3">Belongs to the small GTPase superfamily. SAR1 family.</text>
</comment>
<dbReference type="GO" id="GO:0005525">
    <property type="term" value="F:GTP binding"/>
    <property type="evidence" value="ECO:0007669"/>
    <property type="project" value="UniProtKB-KW"/>
</dbReference>
<feature type="binding site" evidence="12">
    <location>
        <position position="110"/>
    </location>
    <ligand>
        <name>GTP</name>
        <dbReference type="ChEBI" id="CHEBI:37565"/>
    </ligand>
</feature>
<keyword evidence="9" id="KW-0333">Golgi apparatus</keyword>
<dbReference type="EMBL" id="PKMF04000142">
    <property type="protein sequence ID" value="KAK7847348.1"/>
    <property type="molecule type" value="Genomic_DNA"/>
</dbReference>
<feature type="binding site" evidence="13">
    <location>
        <position position="138"/>
    </location>
    <ligand>
        <name>Mg(2+)</name>
        <dbReference type="ChEBI" id="CHEBI:18420"/>
    </ligand>
</feature>
<gene>
    <name evidence="14" type="primary">SAR1B</name>
    <name evidence="14" type="ORF">CFP56_006653</name>
</gene>
<evidence type="ECO:0000256" key="3">
    <source>
        <dbReference type="ARBA" id="ARBA00007507"/>
    </source>
</evidence>
<accession>A0AAW0LAL9</accession>
<comment type="subcellular location">
    <subcellularLocation>
        <location evidence="1">Endoplasmic reticulum</location>
    </subcellularLocation>
    <subcellularLocation>
        <location evidence="2">Golgi apparatus</location>
    </subcellularLocation>
</comment>
<dbReference type="GO" id="GO:0003924">
    <property type="term" value="F:GTPase activity"/>
    <property type="evidence" value="ECO:0007669"/>
    <property type="project" value="InterPro"/>
</dbReference>
<keyword evidence="7" id="KW-0931">ER-Golgi transport</keyword>
<dbReference type="InterPro" id="IPR006689">
    <property type="entry name" value="Small_GTPase_ARF/SAR"/>
</dbReference>
<dbReference type="GO" id="GO:0005783">
    <property type="term" value="C:endoplasmic reticulum"/>
    <property type="evidence" value="ECO:0007669"/>
    <property type="project" value="UniProtKB-SubCell"/>
</dbReference>
<dbReference type="InterPro" id="IPR027417">
    <property type="entry name" value="P-loop_NTPase"/>
</dbReference>
<evidence type="ECO:0000256" key="8">
    <source>
        <dbReference type="ARBA" id="ARBA00022927"/>
    </source>
</evidence>
<evidence type="ECO:0000313" key="15">
    <source>
        <dbReference type="Proteomes" id="UP000237347"/>
    </source>
</evidence>
<evidence type="ECO:0000256" key="7">
    <source>
        <dbReference type="ARBA" id="ARBA00022892"/>
    </source>
</evidence>
<dbReference type="Proteomes" id="UP000237347">
    <property type="component" value="Unassembled WGS sequence"/>
</dbReference>
<reference evidence="14 15" key="1">
    <citation type="journal article" date="2018" name="Sci. Data">
        <title>The draft genome sequence of cork oak.</title>
        <authorList>
            <person name="Ramos A.M."/>
            <person name="Usie A."/>
            <person name="Barbosa P."/>
            <person name="Barros P.M."/>
            <person name="Capote T."/>
            <person name="Chaves I."/>
            <person name="Simoes F."/>
            <person name="Abreu I."/>
            <person name="Carrasquinho I."/>
            <person name="Faro C."/>
            <person name="Guimaraes J.B."/>
            <person name="Mendonca D."/>
            <person name="Nobrega F."/>
            <person name="Rodrigues L."/>
            <person name="Saibo N.J.M."/>
            <person name="Varela M.C."/>
            <person name="Egas C."/>
            <person name="Matos J."/>
            <person name="Miguel C.M."/>
            <person name="Oliveira M.M."/>
            <person name="Ricardo C.P."/>
            <person name="Goncalves S."/>
        </authorList>
    </citation>
    <scope>NUCLEOTIDE SEQUENCE [LARGE SCALE GENOMIC DNA]</scope>
    <source>
        <strain evidence="15">cv. HL8</strain>
    </source>
</reference>
<name>A0AAW0LAL9_QUESU</name>
<evidence type="ECO:0000256" key="13">
    <source>
        <dbReference type="PIRSR" id="PIRSR606689-2"/>
    </source>
</evidence>
<dbReference type="GO" id="GO:0046872">
    <property type="term" value="F:metal ion binding"/>
    <property type="evidence" value="ECO:0007669"/>
    <property type="project" value="UniProtKB-KW"/>
</dbReference>
<dbReference type="InterPro" id="IPR006687">
    <property type="entry name" value="Small_GTPase_SAR1"/>
</dbReference>
<keyword evidence="8" id="KW-0653">Protein transport</keyword>
<dbReference type="SMART" id="SM00178">
    <property type="entry name" value="SAR"/>
    <property type="match status" value="1"/>
</dbReference>
<dbReference type="SUPFAM" id="SSF52540">
    <property type="entry name" value="P-loop containing nucleoside triphosphate hydrolases"/>
    <property type="match status" value="1"/>
</dbReference>
<keyword evidence="4" id="KW-0813">Transport</keyword>
<proteinExistence type="inferred from homology"/>
<evidence type="ECO:0000256" key="4">
    <source>
        <dbReference type="ARBA" id="ARBA00022448"/>
    </source>
</evidence>
<evidence type="ECO:0000256" key="12">
    <source>
        <dbReference type="PIRSR" id="PIRSR606687-2"/>
    </source>
</evidence>
<dbReference type="AlphaFoldDB" id="A0AAW0LAL9"/>
<organism evidence="14 15">
    <name type="scientific">Quercus suber</name>
    <name type="common">Cork oak</name>
    <dbReference type="NCBI Taxonomy" id="58331"/>
    <lineage>
        <taxon>Eukaryota</taxon>
        <taxon>Viridiplantae</taxon>
        <taxon>Streptophyta</taxon>
        <taxon>Embryophyta</taxon>
        <taxon>Tracheophyta</taxon>
        <taxon>Spermatophyta</taxon>
        <taxon>Magnoliopsida</taxon>
        <taxon>eudicotyledons</taxon>
        <taxon>Gunneridae</taxon>
        <taxon>Pentapetalae</taxon>
        <taxon>rosids</taxon>
        <taxon>fabids</taxon>
        <taxon>Fagales</taxon>
        <taxon>Fagaceae</taxon>
        <taxon>Quercus</taxon>
    </lineage>
</organism>
<dbReference type="PANTHER" id="PTHR45684">
    <property type="entry name" value="RE74312P"/>
    <property type="match status" value="1"/>
</dbReference>
<comment type="caution">
    <text evidence="14">The sequence shown here is derived from an EMBL/GenBank/DDBJ whole genome shotgun (WGS) entry which is preliminary data.</text>
</comment>
<evidence type="ECO:0000256" key="9">
    <source>
        <dbReference type="ARBA" id="ARBA00023034"/>
    </source>
</evidence>
<keyword evidence="10" id="KW-0342">GTP-binding</keyword>
<keyword evidence="11" id="KW-0479">Metal-binding</keyword>
<dbReference type="PROSITE" id="PS51422">
    <property type="entry name" value="SAR1"/>
    <property type="match status" value="1"/>
</dbReference>
<dbReference type="Pfam" id="PF00025">
    <property type="entry name" value="Arf"/>
    <property type="match status" value="1"/>
</dbReference>
<evidence type="ECO:0000256" key="2">
    <source>
        <dbReference type="ARBA" id="ARBA00004555"/>
    </source>
</evidence>
<keyword evidence="6" id="KW-0256">Endoplasmic reticulum</keyword>
<keyword evidence="15" id="KW-1185">Reference proteome</keyword>